<dbReference type="InterPro" id="IPR020835">
    <property type="entry name" value="Catalase_sf"/>
</dbReference>
<dbReference type="InterPro" id="IPR011614">
    <property type="entry name" value="Catalase_core"/>
</dbReference>
<evidence type="ECO:0000256" key="4">
    <source>
        <dbReference type="ARBA" id="ARBA00022723"/>
    </source>
</evidence>
<evidence type="ECO:0000313" key="10">
    <source>
        <dbReference type="EMBL" id="KAK1923399.1"/>
    </source>
</evidence>
<dbReference type="EMBL" id="JAODAN010000006">
    <property type="protein sequence ID" value="KAK1923399.1"/>
    <property type="molecule type" value="Genomic_DNA"/>
</dbReference>
<gene>
    <name evidence="10" type="ORF">DB88DRAFT_491092</name>
</gene>
<dbReference type="InterPro" id="IPR024711">
    <property type="entry name" value="Catalase_clade1/3"/>
</dbReference>
<evidence type="ECO:0000256" key="3">
    <source>
        <dbReference type="ARBA" id="ARBA00022617"/>
    </source>
</evidence>
<dbReference type="PANTHER" id="PTHR11465">
    <property type="entry name" value="CATALASE"/>
    <property type="match status" value="1"/>
</dbReference>
<evidence type="ECO:0000259" key="9">
    <source>
        <dbReference type="SMART" id="SM01060"/>
    </source>
</evidence>
<sequence length="584" mass="66328">MAAFIQSTLEKVPGVDPRPVQRSQFFSGLNDGPAHTAARIAGLVSTSQAQDNSPYYTSNFGQLLPDSGHPLNIGGIPFQGDPLLLEKQQAFDRSKIQERIVHPCGWSAFGKFTVTQDVSDLTRASFLKGVGTSTPAYCRLSTVTYGREYPDAARNPRGFAVKFYTDEGNYDLVGLNWPVFFVRDPFQGPDNIRSQQRNPQNFLLDYNAWFDFLANVPESQHAGMMLFSDHATPDGNHFSAYGCHTFRWVNDKGDAVFVKYHWKPHHEPRQFDFDTAVMTCGTDTDYSKRQLYETIKNGGSYKWTMMVQVMTPQEAAEVTFDPFDVTKVWPRAQFPMREVGELELNRNVEDYHRDVEQAAFSPGSLVPGIELSPDTLLNWRAFFYRDAQYQRLGSANIHQIPVNCPFLSKFHSPDNYWGTMRIDGDVAKKPTYFPNSYQSMNPGSRAPTFSPSSTEAPWQAADNVVSRQSHWQHEGEPSEYDQPRELYTRVMTPEQRDHLHRNTARLLKHAEPIVQKNYLIQQYAISPAYAQSIYDLLPQDKRGGYTMEEVEEGSKTAHLVGKNLDFKSRSGRSFMGMPVPTAQQ</sequence>
<comment type="caution">
    <text evidence="10">The sequence shown here is derived from an EMBL/GenBank/DDBJ whole genome shotgun (WGS) entry which is preliminary data.</text>
</comment>
<dbReference type="GO" id="GO:0046872">
    <property type="term" value="F:metal ion binding"/>
    <property type="evidence" value="ECO:0007669"/>
    <property type="project" value="UniProtKB-KW"/>
</dbReference>
<dbReference type="GO" id="GO:0005739">
    <property type="term" value="C:mitochondrion"/>
    <property type="evidence" value="ECO:0007669"/>
    <property type="project" value="TreeGrafter"/>
</dbReference>
<dbReference type="Gene3D" id="2.40.180.10">
    <property type="entry name" value="Catalase core domain"/>
    <property type="match status" value="1"/>
</dbReference>
<keyword evidence="6 8" id="KW-0408">Iron</keyword>
<name>A0AAD9FNJ6_PAPLA</name>
<dbReference type="PIRSF" id="PIRSF038928">
    <property type="entry name" value="Catalase_clade1-3"/>
    <property type="match status" value="1"/>
</dbReference>
<evidence type="ECO:0000313" key="11">
    <source>
        <dbReference type="Proteomes" id="UP001182556"/>
    </source>
</evidence>
<dbReference type="PANTHER" id="PTHR11465:SF13">
    <property type="entry name" value="CATALASE (EUROFUNG)"/>
    <property type="match status" value="1"/>
</dbReference>
<dbReference type="GO" id="GO:0004096">
    <property type="term" value="F:catalase activity"/>
    <property type="evidence" value="ECO:0007669"/>
    <property type="project" value="UniProtKB-EC"/>
</dbReference>
<evidence type="ECO:0000256" key="1">
    <source>
        <dbReference type="ARBA" id="ARBA00005329"/>
    </source>
</evidence>
<keyword evidence="5" id="KW-0560">Oxidoreductase</keyword>
<dbReference type="GO" id="GO:0005777">
    <property type="term" value="C:peroxisome"/>
    <property type="evidence" value="ECO:0007669"/>
    <property type="project" value="TreeGrafter"/>
</dbReference>
<evidence type="ECO:0000256" key="6">
    <source>
        <dbReference type="ARBA" id="ARBA00023004"/>
    </source>
</evidence>
<dbReference type="Pfam" id="PF06628">
    <property type="entry name" value="Catalase-rel"/>
    <property type="match status" value="1"/>
</dbReference>
<accession>A0AAD9FNJ6</accession>
<dbReference type="SMART" id="SM01060">
    <property type="entry name" value="Catalase"/>
    <property type="match status" value="1"/>
</dbReference>
<comment type="cofactor">
    <cofactor evidence="8">
        <name>heme</name>
        <dbReference type="ChEBI" id="CHEBI:30413"/>
    </cofactor>
</comment>
<keyword evidence="3 8" id="KW-0349">Heme</keyword>
<evidence type="ECO:0000256" key="5">
    <source>
        <dbReference type="ARBA" id="ARBA00023002"/>
    </source>
</evidence>
<feature type="domain" description="Catalase core" evidence="9">
    <location>
        <begin position="57"/>
        <end position="441"/>
    </location>
</feature>
<feature type="binding site" description="axial binding residue" evidence="8">
    <location>
        <position position="384"/>
    </location>
    <ligand>
        <name>heme</name>
        <dbReference type="ChEBI" id="CHEBI:30413"/>
    </ligand>
    <ligandPart>
        <name>Fe</name>
        <dbReference type="ChEBI" id="CHEBI:18248"/>
    </ligandPart>
</feature>
<evidence type="ECO:0000256" key="7">
    <source>
        <dbReference type="ARBA" id="ARBA00023324"/>
    </source>
</evidence>
<keyword evidence="2" id="KW-0575">Peroxidase</keyword>
<dbReference type="PROSITE" id="PS51402">
    <property type="entry name" value="CATALASE_3"/>
    <property type="match status" value="1"/>
</dbReference>
<keyword evidence="4 8" id="KW-0479">Metal-binding</keyword>
<evidence type="ECO:0000256" key="2">
    <source>
        <dbReference type="ARBA" id="ARBA00022559"/>
    </source>
</evidence>
<protein>
    <submittedName>
        <fullName evidence="10">Catalase</fullName>
    </submittedName>
</protein>
<dbReference type="AlphaFoldDB" id="A0AAD9FNJ6"/>
<proteinExistence type="inferred from homology"/>
<dbReference type="GO" id="GO:0020037">
    <property type="term" value="F:heme binding"/>
    <property type="evidence" value="ECO:0007669"/>
    <property type="project" value="InterPro"/>
</dbReference>
<dbReference type="SUPFAM" id="SSF56634">
    <property type="entry name" value="Heme-dependent catalase-like"/>
    <property type="match status" value="1"/>
</dbReference>
<dbReference type="InterPro" id="IPR010582">
    <property type="entry name" value="Catalase_immune_responsive"/>
</dbReference>
<dbReference type="GO" id="GO:0042744">
    <property type="term" value="P:hydrogen peroxide catabolic process"/>
    <property type="evidence" value="ECO:0007669"/>
    <property type="project" value="UniProtKB-KW"/>
</dbReference>
<reference evidence="10" key="1">
    <citation type="submission" date="2023-02" db="EMBL/GenBank/DDBJ databases">
        <title>Identification and recombinant expression of a fungal hydrolase from Papiliotrema laurentii that hydrolyzes apple cutin and clears colloidal polyester polyurethane.</title>
        <authorList>
            <consortium name="DOE Joint Genome Institute"/>
            <person name="Roman V.A."/>
            <person name="Bojanowski C."/>
            <person name="Crable B.R."/>
            <person name="Wagner D.N."/>
            <person name="Hung C.S."/>
            <person name="Nadeau L.J."/>
            <person name="Schratz L."/>
            <person name="Haridas S."/>
            <person name="Pangilinan J."/>
            <person name="Lipzen A."/>
            <person name="Na H."/>
            <person name="Yan M."/>
            <person name="Ng V."/>
            <person name="Grigoriev I.V."/>
            <person name="Spatafora J.W."/>
            <person name="Barlow D."/>
            <person name="Biffinger J."/>
            <person name="Kelley-Loughnane N."/>
            <person name="Varaljay V.A."/>
            <person name="Crookes-Goodson W.J."/>
        </authorList>
    </citation>
    <scope>NUCLEOTIDE SEQUENCE</scope>
    <source>
        <strain evidence="10">5307AH</strain>
    </source>
</reference>
<dbReference type="PRINTS" id="PR00067">
    <property type="entry name" value="CATALASE"/>
</dbReference>
<keyword evidence="11" id="KW-1185">Reference proteome</keyword>
<comment type="similarity">
    <text evidence="1">Belongs to the catalase family.</text>
</comment>
<dbReference type="Proteomes" id="UP001182556">
    <property type="component" value="Unassembled WGS sequence"/>
</dbReference>
<organism evidence="10 11">
    <name type="scientific">Papiliotrema laurentii</name>
    <name type="common">Cryptococcus laurentii</name>
    <dbReference type="NCBI Taxonomy" id="5418"/>
    <lineage>
        <taxon>Eukaryota</taxon>
        <taxon>Fungi</taxon>
        <taxon>Dikarya</taxon>
        <taxon>Basidiomycota</taxon>
        <taxon>Agaricomycotina</taxon>
        <taxon>Tremellomycetes</taxon>
        <taxon>Tremellales</taxon>
        <taxon>Rhynchogastremaceae</taxon>
        <taxon>Papiliotrema</taxon>
    </lineage>
</organism>
<keyword evidence="7" id="KW-0376">Hydrogen peroxide</keyword>
<dbReference type="GO" id="GO:0042542">
    <property type="term" value="P:response to hydrogen peroxide"/>
    <property type="evidence" value="ECO:0007669"/>
    <property type="project" value="TreeGrafter"/>
</dbReference>
<dbReference type="InterPro" id="IPR018028">
    <property type="entry name" value="Catalase"/>
</dbReference>
<evidence type="ECO:0000256" key="8">
    <source>
        <dbReference type="PIRSR" id="PIRSR038928-2"/>
    </source>
</evidence>
<dbReference type="Pfam" id="PF00199">
    <property type="entry name" value="Catalase"/>
    <property type="match status" value="1"/>
</dbReference>